<sequence length="305" mass="32874">MRPRRPAPTVGRVSSSPYLARPIVSTQWLADQLGRDGLVVIDASVLFVPAFDGRYRYLTGEDQYLVEGHVPGAVFADLLEHLSDAEARHPFTRLDPERFAAAVGALGIDDDSVVVVYDSAVGQWASRLWWLLRTAGLDSVAVLDGGLTAWRQEARPLETGHVAPTPRDGLTVREERPLWVDKAEVERVVRGEAPGALVCAVPPKEFTGEAGQRPRRGHIPGSRSVPAARLVDRETNTLLPHDRLRTLFGDVLDAERVVLYCGGGVAAAADALALTLLGVSEVAIYDGSLNEWAADPDAPLVVTAA</sequence>
<dbReference type="Proteomes" id="UP000241085">
    <property type="component" value="Unassembled WGS sequence"/>
</dbReference>
<dbReference type="PANTHER" id="PTHR11364:SF27">
    <property type="entry name" value="SULFURTRANSFERASE"/>
    <property type="match status" value="1"/>
</dbReference>
<evidence type="ECO:0000256" key="1">
    <source>
        <dbReference type="ARBA" id="ARBA00022679"/>
    </source>
</evidence>
<name>A0A2T4UY17_9MICO</name>
<dbReference type="PANTHER" id="PTHR11364">
    <property type="entry name" value="THIOSULFATE SULFERTANSFERASE"/>
    <property type="match status" value="1"/>
</dbReference>
<gene>
    <name evidence="4" type="ORF">C1I63_17325</name>
</gene>
<comment type="caution">
    <text evidence="4">The sequence shown here is derived from an EMBL/GenBank/DDBJ whole genome shotgun (WGS) entry which is preliminary data.</text>
</comment>
<dbReference type="EMBL" id="PZPL01000001">
    <property type="protein sequence ID" value="PTL74409.1"/>
    <property type="molecule type" value="Genomic_DNA"/>
</dbReference>
<evidence type="ECO:0000256" key="2">
    <source>
        <dbReference type="ARBA" id="ARBA00022737"/>
    </source>
</evidence>
<dbReference type="AlphaFoldDB" id="A0A2T4UY17"/>
<dbReference type="Gene3D" id="3.40.250.10">
    <property type="entry name" value="Rhodanese-like domain"/>
    <property type="match status" value="2"/>
</dbReference>
<dbReference type="PROSITE" id="PS50206">
    <property type="entry name" value="RHODANESE_3"/>
    <property type="match status" value="2"/>
</dbReference>
<dbReference type="InterPro" id="IPR036873">
    <property type="entry name" value="Rhodanese-like_dom_sf"/>
</dbReference>
<keyword evidence="1 4" id="KW-0808">Transferase</keyword>
<keyword evidence="5" id="KW-1185">Reference proteome</keyword>
<accession>A0A2T4UY17</accession>
<dbReference type="SMART" id="SM00450">
    <property type="entry name" value="RHOD"/>
    <property type="match status" value="2"/>
</dbReference>
<dbReference type="GO" id="GO:0004792">
    <property type="term" value="F:thiosulfate-cyanide sulfurtransferase activity"/>
    <property type="evidence" value="ECO:0007669"/>
    <property type="project" value="TreeGrafter"/>
</dbReference>
<organism evidence="4 5">
    <name type="scientific">Rathayibacter caricis DSM 15933</name>
    <dbReference type="NCBI Taxonomy" id="1328867"/>
    <lineage>
        <taxon>Bacteria</taxon>
        <taxon>Bacillati</taxon>
        <taxon>Actinomycetota</taxon>
        <taxon>Actinomycetes</taxon>
        <taxon>Micrococcales</taxon>
        <taxon>Microbacteriaceae</taxon>
        <taxon>Rathayibacter</taxon>
    </lineage>
</organism>
<dbReference type="InterPro" id="IPR045078">
    <property type="entry name" value="TST/MPST-like"/>
</dbReference>
<feature type="domain" description="Rhodanese" evidence="3">
    <location>
        <begin position="206"/>
        <end position="301"/>
    </location>
</feature>
<evidence type="ECO:0000313" key="4">
    <source>
        <dbReference type="EMBL" id="PTL74409.1"/>
    </source>
</evidence>
<reference evidence="4 5" key="1">
    <citation type="submission" date="2018-03" db="EMBL/GenBank/DDBJ databases">
        <title>Bacteriophage NCPPB3778 and a type I-E CRISPR drive the evolution of the US Biological Select Agent, Rathayibacter toxicus.</title>
        <authorList>
            <person name="Davis E.W.II."/>
            <person name="Tabima J.F."/>
            <person name="Weisberg A.J."/>
            <person name="Dantas Lopes L."/>
            <person name="Wiseman M.S."/>
            <person name="Wiseman M.S."/>
            <person name="Pupko T."/>
            <person name="Belcher M.S."/>
            <person name="Sechler A.J."/>
            <person name="Tancos M.A."/>
            <person name="Schroeder B.K."/>
            <person name="Murray T.D."/>
            <person name="Luster D.G."/>
            <person name="Schneider W.L."/>
            <person name="Rogers E."/>
            <person name="Andreote F.D."/>
            <person name="Grunwald N.J."/>
            <person name="Putnam M.L."/>
            <person name="Chang J.H."/>
        </authorList>
    </citation>
    <scope>NUCLEOTIDE SEQUENCE [LARGE SCALE GENOMIC DNA]</scope>
    <source>
        <strain evidence="4 5">DSM 15933</strain>
    </source>
</reference>
<protein>
    <submittedName>
        <fullName evidence="4">Sulfurtransferase</fullName>
    </submittedName>
</protein>
<proteinExistence type="predicted"/>
<dbReference type="CDD" id="cd01448">
    <property type="entry name" value="TST_Repeat_1"/>
    <property type="match status" value="1"/>
</dbReference>
<dbReference type="SUPFAM" id="SSF52821">
    <property type="entry name" value="Rhodanese/Cell cycle control phosphatase"/>
    <property type="match status" value="2"/>
</dbReference>
<evidence type="ECO:0000259" key="3">
    <source>
        <dbReference type="PROSITE" id="PS50206"/>
    </source>
</evidence>
<keyword evidence="2" id="KW-0677">Repeat</keyword>
<evidence type="ECO:0000313" key="5">
    <source>
        <dbReference type="Proteomes" id="UP000241085"/>
    </source>
</evidence>
<feature type="domain" description="Rhodanese" evidence="3">
    <location>
        <begin position="67"/>
        <end position="159"/>
    </location>
</feature>
<dbReference type="InterPro" id="IPR001763">
    <property type="entry name" value="Rhodanese-like_dom"/>
</dbReference>
<dbReference type="Pfam" id="PF00581">
    <property type="entry name" value="Rhodanese"/>
    <property type="match status" value="2"/>
</dbReference>